<dbReference type="InterPro" id="IPR018197">
    <property type="entry name" value="Glycerate_kinase_RE-like"/>
</dbReference>
<dbReference type="InterPro" id="IPR004381">
    <property type="entry name" value="Glycerate_kinase"/>
</dbReference>
<evidence type="ECO:0000256" key="2">
    <source>
        <dbReference type="ARBA" id="ARBA00022679"/>
    </source>
</evidence>
<organism evidence="5 6">
    <name type="scientific">Flexivirga caeni</name>
    <dbReference type="NCBI Taxonomy" id="2294115"/>
    <lineage>
        <taxon>Bacteria</taxon>
        <taxon>Bacillati</taxon>
        <taxon>Actinomycetota</taxon>
        <taxon>Actinomycetes</taxon>
        <taxon>Micrococcales</taxon>
        <taxon>Dermacoccaceae</taxon>
        <taxon>Flexivirga</taxon>
    </lineage>
</organism>
<name>A0A3M9M5D1_9MICO</name>
<dbReference type="OrthoDB" id="9774290at2"/>
<gene>
    <name evidence="5" type="ORF">EFY87_14355</name>
</gene>
<dbReference type="NCBIfam" id="TIGR00045">
    <property type="entry name" value="glycerate kinase"/>
    <property type="match status" value="1"/>
</dbReference>
<keyword evidence="2 4" id="KW-0808">Transferase</keyword>
<dbReference type="Pfam" id="PF02595">
    <property type="entry name" value="Gly_kinase"/>
    <property type="match status" value="1"/>
</dbReference>
<dbReference type="RefSeq" id="WP_123272174.1">
    <property type="nucleotide sequence ID" value="NZ_RJJQ01000016.1"/>
</dbReference>
<sequence length="389" mass="38901">MRVVIAPDKFKGSLTADAVARAVAEGLRSVIPAEVDLVPMADGGDGTVDAALRAGYSPATHRVTGPDGRPVEATIAVRGSTAVVELAAASGLALLPPDRLLPLDATSRGTGELIRAALDAGCTRIVLGLGGSACTDGGAGMIGALGARLLDAAGQELPDGGGALARVNRIDLSHLDVRLADCTFVVALDVDNPLLGRHGAAATFGPQKGADPGQVALLDAALANYARVLGDALGGKLRDTTEISGAGAAGGVGFAALTVLGAAPRPGLDLVADLVGLADRVRGADLVVTGEGSLDQQSLSGKTPVGVARIARTAGVPRVVAVCGVSSLSRDETRNSGIDAAWTLAAIEPDVARSIAHAGPLLTRVGESIGRWAATELPAARTEHPEETL</sequence>
<evidence type="ECO:0000313" key="5">
    <source>
        <dbReference type="EMBL" id="RNI20417.1"/>
    </source>
</evidence>
<dbReference type="InterPro" id="IPR018193">
    <property type="entry name" value="Glyc_kinase_flavodox-like_fold"/>
</dbReference>
<evidence type="ECO:0000256" key="3">
    <source>
        <dbReference type="ARBA" id="ARBA00022777"/>
    </source>
</evidence>
<dbReference type="PANTHER" id="PTHR21599:SF0">
    <property type="entry name" value="GLYCERATE KINASE"/>
    <property type="match status" value="1"/>
</dbReference>
<dbReference type="Gene3D" id="3.40.50.10350">
    <property type="entry name" value="Glycerate kinase, domain 1"/>
    <property type="match status" value="1"/>
</dbReference>
<proteinExistence type="inferred from homology"/>
<comment type="caution">
    <text evidence="5">The sequence shown here is derived from an EMBL/GenBank/DDBJ whole genome shotgun (WGS) entry which is preliminary data.</text>
</comment>
<dbReference type="SUPFAM" id="SSF110738">
    <property type="entry name" value="Glycerate kinase I"/>
    <property type="match status" value="1"/>
</dbReference>
<protein>
    <submittedName>
        <fullName evidence="5">Glycerate kinase</fullName>
    </submittedName>
</protein>
<dbReference type="AlphaFoldDB" id="A0A3M9M5D1"/>
<comment type="similarity">
    <text evidence="1 4">Belongs to the glycerate kinase type-1 family.</text>
</comment>
<dbReference type="Gene3D" id="3.90.1510.10">
    <property type="entry name" value="Glycerate kinase, domain 2"/>
    <property type="match status" value="1"/>
</dbReference>
<evidence type="ECO:0000256" key="1">
    <source>
        <dbReference type="ARBA" id="ARBA00006284"/>
    </source>
</evidence>
<dbReference type="Proteomes" id="UP000271678">
    <property type="component" value="Unassembled WGS sequence"/>
</dbReference>
<dbReference type="PANTHER" id="PTHR21599">
    <property type="entry name" value="GLYCERATE KINASE"/>
    <property type="match status" value="1"/>
</dbReference>
<reference evidence="5 6" key="1">
    <citation type="submission" date="2018-11" db="EMBL/GenBank/DDBJ databases">
        <title>Draft genome of Simplicispira Flexivirga sp. BO-16.</title>
        <authorList>
            <person name="Im W.T."/>
        </authorList>
    </citation>
    <scope>NUCLEOTIDE SEQUENCE [LARGE SCALE GENOMIC DNA]</scope>
    <source>
        <strain evidence="5 6">BO-16</strain>
    </source>
</reference>
<evidence type="ECO:0000256" key="4">
    <source>
        <dbReference type="PIRNR" id="PIRNR006078"/>
    </source>
</evidence>
<accession>A0A3M9M5D1</accession>
<dbReference type="GO" id="GO:0008887">
    <property type="term" value="F:glycerate kinase activity"/>
    <property type="evidence" value="ECO:0007669"/>
    <property type="project" value="UniProtKB-UniRule"/>
</dbReference>
<dbReference type="EMBL" id="RJJQ01000016">
    <property type="protein sequence ID" value="RNI20417.1"/>
    <property type="molecule type" value="Genomic_DNA"/>
</dbReference>
<keyword evidence="6" id="KW-1185">Reference proteome</keyword>
<dbReference type="InterPro" id="IPR036129">
    <property type="entry name" value="Glycerate_kinase_sf"/>
</dbReference>
<keyword evidence="3 4" id="KW-0418">Kinase</keyword>
<evidence type="ECO:0000313" key="6">
    <source>
        <dbReference type="Proteomes" id="UP000271678"/>
    </source>
</evidence>
<dbReference type="PIRSF" id="PIRSF006078">
    <property type="entry name" value="GlxK"/>
    <property type="match status" value="1"/>
</dbReference>
<dbReference type="GO" id="GO:0031388">
    <property type="term" value="P:organic acid phosphorylation"/>
    <property type="evidence" value="ECO:0007669"/>
    <property type="project" value="UniProtKB-UniRule"/>
</dbReference>